<protein>
    <recommendedName>
        <fullName evidence="3">F-box domain-containing protein</fullName>
    </recommendedName>
</protein>
<evidence type="ECO:0000313" key="1">
    <source>
        <dbReference type="EMBL" id="KAF6743054.1"/>
    </source>
</evidence>
<dbReference type="Gene3D" id="3.80.10.10">
    <property type="entry name" value="Ribonuclease Inhibitor"/>
    <property type="match status" value="1"/>
</dbReference>
<evidence type="ECO:0000313" key="2">
    <source>
        <dbReference type="Proteomes" id="UP000521943"/>
    </source>
</evidence>
<sequence length="560" mass="62476">MANPTSEGTGSTQEMFFGRREILNLIFKIFVPIQLQAATEPDITTSSGVEWRKQLLNLALVSRAFSDPALDCLWTHLDSLTPLLKLHPGMRDIDGLYYFIGDIDDPKAAKFHRYARAVRSIAFNAGGNTTHPISLAGMSWLGQQLKGRALLPGLQRVQFKDPNCDSVHMGLLPLILSPSIETVGFNGSFLSANTFHTYSLPIVCGGAPQLKHLLLEDYGVVSHTGIWGSLPTFLRPLQRLESLTLLLPNTLSMPTAFLYQLIPNLRNITSLYLDTHTGSHSGSRNSVFAFGGTGELQCLTSLELVNRSGPNVCPCYPASLLKRATSMVFHISTSLTGSNQSRQAIETLSTMKNLKTVKIVPRTREVVIAPDNLKGFLRSLSLETFEIRGGTLFAENGVCGGGLSVLIDAAYAQDGEGTIRRPLRSLHTPIWRHTYHFPPIRTLVDIARNAIGLHHLSLCIDSTWIGPNNQTLKSLMETWEEPAVPSTLRHLEIADFRTSNFEPAEYRDLARLLDTIFPNLESLTMIDHDPSRDKKWDEHWKLIEEYRRMRRSLRIHGLSF</sequence>
<keyword evidence="2" id="KW-1185">Reference proteome</keyword>
<dbReference type="Proteomes" id="UP000521943">
    <property type="component" value="Unassembled WGS sequence"/>
</dbReference>
<proteinExistence type="predicted"/>
<dbReference type="AlphaFoldDB" id="A0A8H6H9V1"/>
<dbReference type="InterPro" id="IPR032675">
    <property type="entry name" value="LRR_dom_sf"/>
</dbReference>
<organism evidence="1 2">
    <name type="scientific">Ephemerocybe angulata</name>
    <dbReference type="NCBI Taxonomy" id="980116"/>
    <lineage>
        <taxon>Eukaryota</taxon>
        <taxon>Fungi</taxon>
        <taxon>Dikarya</taxon>
        <taxon>Basidiomycota</taxon>
        <taxon>Agaricomycotina</taxon>
        <taxon>Agaricomycetes</taxon>
        <taxon>Agaricomycetidae</taxon>
        <taxon>Agaricales</taxon>
        <taxon>Agaricineae</taxon>
        <taxon>Psathyrellaceae</taxon>
        <taxon>Ephemerocybe</taxon>
    </lineage>
</organism>
<accession>A0A8H6H9V1</accession>
<reference evidence="1 2" key="1">
    <citation type="submission" date="2020-07" db="EMBL/GenBank/DDBJ databases">
        <title>Comparative genomics of pyrophilous fungi reveals a link between fire events and developmental genes.</title>
        <authorList>
            <consortium name="DOE Joint Genome Institute"/>
            <person name="Steindorff A.S."/>
            <person name="Carver A."/>
            <person name="Calhoun S."/>
            <person name="Stillman K."/>
            <person name="Liu H."/>
            <person name="Lipzen A."/>
            <person name="Pangilinan J."/>
            <person name="Labutti K."/>
            <person name="Bruns T.D."/>
            <person name="Grigoriev I.V."/>
        </authorList>
    </citation>
    <scope>NUCLEOTIDE SEQUENCE [LARGE SCALE GENOMIC DNA]</scope>
    <source>
        <strain evidence="1 2">CBS 144469</strain>
    </source>
</reference>
<dbReference type="OrthoDB" id="2663142at2759"/>
<dbReference type="SUPFAM" id="SSF52047">
    <property type="entry name" value="RNI-like"/>
    <property type="match status" value="1"/>
</dbReference>
<dbReference type="EMBL" id="JACGCI010000160">
    <property type="protein sequence ID" value="KAF6743054.1"/>
    <property type="molecule type" value="Genomic_DNA"/>
</dbReference>
<evidence type="ECO:0008006" key="3">
    <source>
        <dbReference type="Google" id="ProtNLM"/>
    </source>
</evidence>
<name>A0A8H6H9V1_9AGAR</name>
<gene>
    <name evidence="1" type="ORF">DFP72DRAFT_152416</name>
</gene>
<comment type="caution">
    <text evidence="1">The sequence shown here is derived from an EMBL/GenBank/DDBJ whole genome shotgun (WGS) entry which is preliminary data.</text>
</comment>